<evidence type="ECO:0000313" key="7">
    <source>
        <dbReference type="EMBL" id="CAJ1375292.1"/>
    </source>
</evidence>
<dbReference type="GO" id="GO:0005634">
    <property type="term" value="C:nucleus"/>
    <property type="evidence" value="ECO:0007669"/>
    <property type="project" value="TreeGrafter"/>
</dbReference>
<organism evidence="7 8">
    <name type="scientific">Effrenium voratum</name>
    <dbReference type="NCBI Taxonomy" id="2562239"/>
    <lineage>
        <taxon>Eukaryota</taxon>
        <taxon>Sar</taxon>
        <taxon>Alveolata</taxon>
        <taxon>Dinophyceae</taxon>
        <taxon>Suessiales</taxon>
        <taxon>Symbiodiniaceae</taxon>
        <taxon>Effrenium</taxon>
    </lineage>
</organism>
<dbReference type="AlphaFoldDB" id="A0AA36HVA4"/>
<keyword evidence="4" id="KW-0131">Cell cycle</keyword>
<accession>A0AA36HVA4</accession>
<feature type="region of interest" description="Disordered" evidence="6">
    <location>
        <begin position="15"/>
        <end position="52"/>
    </location>
</feature>
<evidence type="ECO:0000256" key="5">
    <source>
        <dbReference type="SAM" id="Coils"/>
    </source>
</evidence>
<evidence type="ECO:0000313" key="8">
    <source>
        <dbReference type="Proteomes" id="UP001178507"/>
    </source>
</evidence>
<evidence type="ECO:0000256" key="1">
    <source>
        <dbReference type="ARBA" id="ARBA00022618"/>
    </source>
</evidence>
<sequence>MRGLEDVDLPFLGSKKESQKALRRAAGRLGELNEAPRKGGGATVAVGSEPSSELSLDVQLDYQQLPEARREAAGGPASKLLEEEYRGELRRLAGELEQLQPNLKAFEQLEQADQEAMAAEREVQRIRQKMEVAERSFQELRRQRREKFMGCFQKVQEEIQEVYRRW</sequence>
<gene>
    <name evidence="7" type="ORF">EVOR1521_LOCUS4601</name>
</gene>
<dbReference type="GO" id="GO:0051301">
    <property type="term" value="P:cell division"/>
    <property type="evidence" value="ECO:0007669"/>
    <property type="project" value="UniProtKB-KW"/>
</dbReference>
<dbReference type="GO" id="GO:0008278">
    <property type="term" value="C:cohesin complex"/>
    <property type="evidence" value="ECO:0007669"/>
    <property type="project" value="TreeGrafter"/>
</dbReference>
<evidence type="ECO:0000256" key="6">
    <source>
        <dbReference type="SAM" id="MobiDB-lite"/>
    </source>
</evidence>
<dbReference type="GO" id="GO:0003677">
    <property type="term" value="F:DNA binding"/>
    <property type="evidence" value="ECO:0007669"/>
    <property type="project" value="TreeGrafter"/>
</dbReference>
<reference evidence="7" key="1">
    <citation type="submission" date="2023-08" db="EMBL/GenBank/DDBJ databases">
        <authorList>
            <person name="Chen Y."/>
            <person name="Shah S."/>
            <person name="Dougan E. K."/>
            <person name="Thang M."/>
            <person name="Chan C."/>
        </authorList>
    </citation>
    <scope>NUCLEOTIDE SEQUENCE</scope>
</reference>
<feature type="coiled-coil region" evidence="5">
    <location>
        <begin position="102"/>
        <end position="143"/>
    </location>
</feature>
<evidence type="ECO:0000256" key="2">
    <source>
        <dbReference type="ARBA" id="ARBA00022776"/>
    </source>
</evidence>
<dbReference type="PANTHER" id="PTHR18937:SF12">
    <property type="entry name" value="STRUCTURAL MAINTENANCE OF CHROMOSOMES PROTEIN"/>
    <property type="match status" value="1"/>
</dbReference>
<proteinExistence type="predicted"/>
<keyword evidence="1" id="KW-0132">Cell division</keyword>
<evidence type="ECO:0000256" key="3">
    <source>
        <dbReference type="ARBA" id="ARBA00023242"/>
    </source>
</evidence>
<keyword evidence="8" id="KW-1185">Reference proteome</keyword>
<dbReference type="GO" id="GO:0007062">
    <property type="term" value="P:sister chromatid cohesion"/>
    <property type="evidence" value="ECO:0007669"/>
    <property type="project" value="TreeGrafter"/>
</dbReference>
<dbReference type="Proteomes" id="UP001178507">
    <property type="component" value="Unassembled WGS sequence"/>
</dbReference>
<keyword evidence="2" id="KW-0498">Mitosis</keyword>
<keyword evidence="5" id="KW-0175">Coiled coil</keyword>
<name>A0AA36HVA4_9DINO</name>
<comment type="caution">
    <text evidence="7">The sequence shown here is derived from an EMBL/GenBank/DDBJ whole genome shotgun (WGS) entry which is preliminary data.</text>
</comment>
<evidence type="ECO:0000256" key="4">
    <source>
        <dbReference type="ARBA" id="ARBA00023306"/>
    </source>
</evidence>
<dbReference type="PANTHER" id="PTHR18937">
    <property type="entry name" value="STRUCTURAL MAINTENANCE OF CHROMOSOMES SMC FAMILY MEMBER"/>
    <property type="match status" value="1"/>
</dbReference>
<keyword evidence="3" id="KW-0539">Nucleus</keyword>
<protein>
    <submittedName>
        <fullName evidence="7">Uncharacterized protein</fullName>
    </submittedName>
</protein>
<dbReference type="EMBL" id="CAUJNA010000313">
    <property type="protein sequence ID" value="CAJ1375292.1"/>
    <property type="molecule type" value="Genomic_DNA"/>
</dbReference>